<keyword evidence="2" id="KW-1185">Reference proteome</keyword>
<dbReference type="Proteomes" id="UP000318324">
    <property type="component" value="Segment"/>
</dbReference>
<name>A0A514CXS2_9CAUD</name>
<protein>
    <submittedName>
        <fullName evidence="1">Uncharacterized protein</fullName>
    </submittedName>
</protein>
<organism evidence="1 2">
    <name type="scientific">Gordonia phage Kenosha</name>
    <dbReference type="NCBI Taxonomy" id="2588490"/>
    <lineage>
        <taxon>Viruses</taxon>
        <taxon>Duplodnaviria</taxon>
        <taxon>Heunggongvirae</taxon>
        <taxon>Uroviricota</taxon>
        <taxon>Caudoviricetes</taxon>
        <taxon>Deejayvirinae</taxon>
        <taxon>Kenoshavirus</taxon>
        <taxon>Kenoshavirus kenosha</taxon>
    </lineage>
</organism>
<gene>
    <name evidence="1" type="primary">78</name>
    <name evidence="1" type="ORF">SEA_KENOSHA_78</name>
</gene>
<evidence type="ECO:0000313" key="1">
    <source>
        <dbReference type="EMBL" id="QDH85309.1"/>
    </source>
</evidence>
<sequence length="86" mass="9665">MEYTLLIVDHGLDDETIIEGYTTSAGMTTALRKFSDMNRKDREAFMWDLITKGSAEKEGKRGDVYPYSIYATNSVGTMVRSLGSKE</sequence>
<dbReference type="KEGG" id="vg:55619948"/>
<proteinExistence type="predicted"/>
<dbReference type="GeneID" id="55619948"/>
<accession>A0A514CXS2</accession>
<reference evidence="1 2" key="1">
    <citation type="submission" date="2019-05" db="EMBL/GenBank/DDBJ databases">
        <authorList>
            <person name="Anderson T.C."/>
            <person name="Ballou V.G."/>
            <person name="Berkey V.K."/>
            <person name="Bonaccorso K.R."/>
            <person name="Busby L.B."/>
            <person name="Carey D.A."/>
            <person name="Cutaia C."/>
            <person name="Dalenburg J."/>
            <person name="Diaz-Ramirez E.N."/>
            <person name="Holmes K.J."/>
            <person name="Liner T.A."/>
            <person name="McGrew S.T."/>
            <person name="Meares D.P."/>
            <person name="Mordente R.E."/>
            <person name="Pietrzak P.A."/>
            <person name="Shirley O.A."/>
            <person name="Slimani Z."/>
            <person name="Smith A.M."/>
            <person name="Wallace S.D."/>
            <person name="Wright Y.S."/>
            <person name="Williams D.C."/>
            <person name="Garlena R.A."/>
            <person name="Russell D.A."/>
            <person name="Pope W.H."/>
            <person name="Jacobs-Sera D."/>
            <person name="Hatfull G.F."/>
        </authorList>
    </citation>
    <scope>NUCLEOTIDE SEQUENCE [LARGE SCALE GENOMIC DNA]</scope>
</reference>
<evidence type="ECO:0000313" key="2">
    <source>
        <dbReference type="Proteomes" id="UP000318324"/>
    </source>
</evidence>
<dbReference type="RefSeq" id="YP_009849512.1">
    <property type="nucleotide sequence ID" value="NC_048793.1"/>
</dbReference>
<dbReference type="EMBL" id="MN010761">
    <property type="protein sequence ID" value="QDH85309.1"/>
    <property type="molecule type" value="Genomic_DNA"/>
</dbReference>